<organism evidence="1 2">
    <name type="scientific">Rhizobium tropici</name>
    <dbReference type="NCBI Taxonomy" id="398"/>
    <lineage>
        <taxon>Bacteria</taxon>
        <taxon>Pseudomonadati</taxon>
        <taxon>Pseudomonadota</taxon>
        <taxon>Alphaproteobacteria</taxon>
        <taxon>Hyphomicrobiales</taxon>
        <taxon>Rhizobiaceae</taxon>
        <taxon>Rhizobium/Agrobacterium group</taxon>
        <taxon>Rhizobium</taxon>
    </lineage>
</organism>
<protein>
    <submittedName>
        <fullName evidence="1">Uncharacterized protein</fullName>
    </submittedName>
</protein>
<name>A0A329Y5S0_RHITR</name>
<sequence>MPQVLFSLPTIHTGSITSLPLRALAGSSRIVKEKVPVTRHDLDAMFATPLLDQADRNISVSGAQFY</sequence>
<evidence type="ECO:0000313" key="1">
    <source>
        <dbReference type="EMBL" id="RAX39151.1"/>
    </source>
</evidence>
<dbReference type="Proteomes" id="UP000251205">
    <property type="component" value="Unassembled WGS sequence"/>
</dbReference>
<proteinExistence type="predicted"/>
<evidence type="ECO:0000313" key="2">
    <source>
        <dbReference type="Proteomes" id="UP000251205"/>
    </source>
</evidence>
<dbReference type="EMBL" id="QMKK01000049">
    <property type="protein sequence ID" value="RAX39151.1"/>
    <property type="molecule type" value="Genomic_DNA"/>
</dbReference>
<accession>A0A329Y5S0</accession>
<reference evidence="1 2" key="1">
    <citation type="submission" date="2018-06" db="EMBL/GenBank/DDBJ databases">
        <title>Whole Genome Sequence of an efficient microsymbiont, Rhizobium tropici.</title>
        <authorList>
            <person name="Srinivasan R."/>
            <person name="Singh H.V."/>
            <person name="Srivastava R."/>
            <person name="Kumari B."/>
            <person name="Radhakrishna A."/>
        </authorList>
    </citation>
    <scope>NUCLEOTIDE SEQUENCE [LARGE SCALE GENOMIC DNA]</scope>
    <source>
        <strain evidence="1 2">IGFRI Rhizo-19</strain>
    </source>
</reference>
<gene>
    <name evidence="1" type="ORF">DQ393_23400</name>
</gene>
<dbReference type="AlphaFoldDB" id="A0A329Y5S0"/>
<comment type="caution">
    <text evidence="1">The sequence shown here is derived from an EMBL/GenBank/DDBJ whole genome shotgun (WGS) entry which is preliminary data.</text>
</comment>